<evidence type="ECO:0000313" key="4">
    <source>
        <dbReference type="EMBL" id="TBX41371.1"/>
    </source>
</evidence>
<keyword evidence="3" id="KW-0812">Transmembrane</keyword>
<organism evidence="4 5">
    <name type="scientific">Lactiplantibacillus paraplantarum</name>
    <dbReference type="NCBI Taxonomy" id="60520"/>
    <lineage>
        <taxon>Bacteria</taxon>
        <taxon>Bacillati</taxon>
        <taxon>Bacillota</taxon>
        <taxon>Bacilli</taxon>
        <taxon>Lactobacillales</taxon>
        <taxon>Lactobacillaceae</taxon>
        <taxon>Lactiplantibacillus</taxon>
    </lineage>
</organism>
<keyword evidence="3" id="KW-0472">Membrane</keyword>
<dbReference type="EMBL" id="SEHH01000066">
    <property type="protein sequence ID" value="TBX41371.1"/>
    <property type="molecule type" value="Genomic_DNA"/>
</dbReference>
<keyword evidence="3" id="KW-1133">Transmembrane helix</keyword>
<name>A0A4Q9Y0B6_9LACO</name>
<evidence type="ECO:0000256" key="1">
    <source>
        <dbReference type="ARBA" id="ARBA00004241"/>
    </source>
</evidence>
<comment type="caution">
    <text evidence="4">The sequence shown here is derived from an EMBL/GenBank/DDBJ whole genome shotgun (WGS) entry which is preliminary data.</text>
</comment>
<feature type="transmembrane region" description="Helical" evidence="3">
    <location>
        <begin position="6"/>
        <end position="27"/>
    </location>
</feature>
<reference evidence="4 5" key="1">
    <citation type="submission" date="2019-01" db="EMBL/GenBank/DDBJ databases">
        <title>Draft genome sequence of Lactobacillus paraplantarum OSY-TC318, a Producer of the novel lantibiotic Paraplantaracin TC318.</title>
        <authorList>
            <person name="Hussein W.E."/>
            <person name="Huang E."/>
            <person name="Yousef A.E."/>
        </authorList>
    </citation>
    <scope>NUCLEOTIDE SEQUENCE [LARGE SCALE GENOMIC DNA]</scope>
    <source>
        <strain evidence="4 5">OSY-TC318</strain>
    </source>
</reference>
<evidence type="ECO:0000256" key="3">
    <source>
        <dbReference type="SAM" id="Phobius"/>
    </source>
</evidence>
<accession>A0A4Q9Y0B6</accession>
<dbReference type="InterPro" id="IPR012902">
    <property type="entry name" value="N_methyl_site"/>
</dbReference>
<dbReference type="NCBIfam" id="TIGR02532">
    <property type="entry name" value="IV_pilin_GFxxxE"/>
    <property type="match status" value="1"/>
</dbReference>
<dbReference type="RefSeq" id="WP_131510024.1">
    <property type="nucleotide sequence ID" value="NZ_CP118745.1"/>
</dbReference>
<dbReference type="AlphaFoldDB" id="A0A4Q9Y0B6"/>
<dbReference type="PROSITE" id="PS00409">
    <property type="entry name" value="PROKAR_NTER_METHYL"/>
    <property type="match status" value="1"/>
</dbReference>
<protein>
    <submittedName>
        <fullName evidence="4">Prepilin-type N-terminal cleavage/methylation domain-containing protein</fullName>
    </submittedName>
</protein>
<proteinExistence type="predicted"/>
<dbReference type="Proteomes" id="UP000292648">
    <property type="component" value="Unassembled WGS sequence"/>
</dbReference>
<keyword evidence="2" id="KW-0178">Competence</keyword>
<dbReference type="GO" id="GO:0030420">
    <property type="term" value="P:establishment of competence for transformation"/>
    <property type="evidence" value="ECO:0007669"/>
    <property type="project" value="UniProtKB-KW"/>
</dbReference>
<dbReference type="GO" id="GO:0009986">
    <property type="term" value="C:cell surface"/>
    <property type="evidence" value="ECO:0007669"/>
    <property type="project" value="UniProtKB-SubCell"/>
</dbReference>
<comment type="subcellular location">
    <subcellularLocation>
        <location evidence="1">Cell surface</location>
    </subcellularLocation>
</comment>
<evidence type="ECO:0000313" key="5">
    <source>
        <dbReference type="Proteomes" id="UP000292648"/>
    </source>
</evidence>
<evidence type="ECO:0000256" key="2">
    <source>
        <dbReference type="ARBA" id="ARBA00023287"/>
    </source>
</evidence>
<dbReference type="Pfam" id="PF07963">
    <property type="entry name" value="N_methyl"/>
    <property type="match status" value="1"/>
</dbReference>
<dbReference type="GeneID" id="79807742"/>
<gene>
    <name evidence="4" type="ORF">EUZ87_09515</name>
</gene>
<sequence>MIKRRGFTLIEAVLALTIAAVVMTTLFQGQRNLGRRSQVDLPTVDWYLMLHELENPAHHFVIDQISDEGGLEPGKAVHLTNTVTGKHYLLTYYHILHRIGLHHYGGGEIVLMKGVQQFHIDDDLTMTMTTDKGIHFQSRLLLPDRRTSVDEEASRHHPLIGD</sequence>